<accession>G9NNU2</accession>
<name>G9NNU2_HYPAI</name>
<proteinExistence type="predicted"/>
<dbReference type="Proteomes" id="UP000005426">
    <property type="component" value="Unassembled WGS sequence"/>
</dbReference>
<protein>
    <submittedName>
        <fullName evidence="1">Uncharacterized protein</fullName>
    </submittedName>
</protein>
<keyword evidence="2" id="KW-1185">Reference proteome</keyword>
<reference evidence="1 2" key="1">
    <citation type="journal article" date="2011" name="Genome Biol.">
        <title>Comparative genome sequence analysis underscores mycoparasitism as the ancestral life style of Trichoderma.</title>
        <authorList>
            <person name="Kubicek C.P."/>
            <person name="Herrera-Estrella A."/>
            <person name="Seidl-Seiboth V."/>
            <person name="Martinez D.A."/>
            <person name="Druzhinina I.S."/>
            <person name="Thon M."/>
            <person name="Zeilinger S."/>
            <person name="Casas-Flores S."/>
            <person name="Horwitz B.A."/>
            <person name="Mukherjee P.K."/>
            <person name="Mukherjee M."/>
            <person name="Kredics L."/>
            <person name="Alcaraz L.D."/>
            <person name="Aerts A."/>
            <person name="Antal Z."/>
            <person name="Atanasova L."/>
            <person name="Cervantes-Badillo M.G."/>
            <person name="Challacombe J."/>
            <person name="Chertkov O."/>
            <person name="McCluskey K."/>
            <person name="Coulpier F."/>
            <person name="Deshpande N."/>
            <person name="von Doehren H."/>
            <person name="Ebbole D.J."/>
            <person name="Esquivel-Naranjo E.U."/>
            <person name="Fekete E."/>
            <person name="Flipphi M."/>
            <person name="Glaser F."/>
            <person name="Gomez-Rodriguez E.Y."/>
            <person name="Gruber S."/>
            <person name="Han C."/>
            <person name="Henrissat B."/>
            <person name="Hermosa R."/>
            <person name="Hernandez-Onate M."/>
            <person name="Karaffa L."/>
            <person name="Kosti I."/>
            <person name="Le Crom S."/>
            <person name="Lindquist E."/>
            <person name="Lucas S."/>
            <person name="Luebeck M."/>
            <person name="Luebeck P.S."/>
            <person name="Margeot A."/>
            <person name="Metz B."/>
            <person name="Misra M."/>
            <person name="Nevalainen H."/>
            <person name="Omann M."/>
            <person name="Packer N."/>
            <person name="Perrone G."/>
            <person name="Uresti-Rivera E.E."/>
            <person name="Salamov A."/>
            <person name="Schmoll M."/>
            <person name="Seiboth B."/>
            <person name="Shapiro H."/>
            <person name="Sukno S."/>
            <person name="Tamayo-Ramos J.A."/>
            <person name="Tisch D."/>
            <person name="Wiest A."/>
            <person name="Wilkinson H.H."/>
            <person name="Zhang M."/>
            <person name="Coutinho P.M."/>
            <person name="Kenerley C.M."/>
            <person name="Monte E."/>
            <person name="Baker S.E."/>
            <person name="Grigoriev I.V."/>
        </authorList>
    </citation>
    <scope>NUCLEOTIDE SEQUENCE [LARGE SCALE GENOMIC DNA]</scope>
    <source>
        <strain evidence="2">ATCC 20476 / IMI 206040</strain>
    </source>
</reference>
<gene>
    <name evidence="1" type="ORF">TRIATDRAFT_298726</name>
</gene>
<dbReference type="EMBL" id="ABDG02000020">
    <property type="protein sequence ID" value="EHK47730.1"/>
    <property type="molecule type" value="Genomic_DNA"/>
</dbReference>
<organism evidence="1 2">
    <name type="scientific">Hypocrea atroviridis (strain ATCC 20476 / IMI 206040)</name>
    <name type="common">Trichoderma atroviride</name>
    <dbReference type="NCBI Taxonomy" id="452589"/>
    <lineage>
        <taxon>Eukaryota</taxon>
        <taxon>Fungi</taxon>
        <taxon>Dikarya</taxon>
        <taxon>Ascomycota</taxon>
        <taxon>Pezizomycotina</taxon>
        <taxon>Sordariomycetes</taxon>
        <taxon>Hypocreomycetidae</taxon>
        <taxon>Hypocreales</taxon>
        <taxon>Hypocreaceae</taxon>
        <taxon>Trichoderma</taxon>
    </lineage>
</organism>
<sequence>MPLVNPDFRGPVISSHKLTWTARSSTTPDIDGKLTLTIRGSNDNSKTVSLAACVVFFNVGDDEGNGCLFRGGSKFKYRSRGPFVPQEVEEGEEVDEPKPKDTVTLTWSPDMYTTTATINSPKDTPVVFPGTNPAPEPPVVPWEIEIQSGGFWDEAMNVPPGAWFQLDITGTPAVHKGGPKLVRVREKTQDKAGKIIAEWEKEYQAVWYE</sequence>
<dbReference type="HOGENOM" id="CLU_1315548_0_0_1"/>
<dbReference type="AlphaFoldDB" id="G9NNU2"/>
<comment type="caution">
    <text evidence="1">The sequence shown here is derived from an EMBL/GenBank/DDBJ whole genome shotgun (WGS) entry which is preliminary data.</text>
</comment>
<evidence type="ECO:0000313" key="1">
    <source>
        <dbReference type="EMBL" id="EHK47730.1"/>
    </source>
</evidence>
<dbReference type="OrthoDB" id="10414411at2759"/>
<evidence type="ECO:0000313" key="2">
    <source>
        <dbReference type="Proteomes" id="UP000005426"/>
    </source>
</evidence>